<dbReference type="InterPro" id="IPR006638">
    <property type="entry name" value="Elp3/MiaA/NifB-like_rSAM"/>
</dbReference>
<dbReference type="InterPro" id="IPR007197">
    <property type="entry name" value="rSAM"/>
</dbReference>
<dbReference type="InterPro" id="IPR045784">
    <property type="entry name" value="Radical_SAM_N2"/>
</dbReference>
<organism evidence="2 3">
    <name type="scientific">Geoalkalibacter ferrihydriticus DSM 17813</name>
    <dbReference type="NCBI Taxonomy" id="1121915"/>
    <lineage>
        <taxon>Bacteria</taxon>
        <taxon>Pseudomonadati</taxon>
        <taxon>Thermodesulfobacteriota</taxon>
        <taxon>Desulfuromonadia</taxon>
        <taxon>Desulfuromonadales</taxon>
        <taxon>Geoalkalibacteraceae</taxon>
        <taxon>Geoalkalibacter</taxon>
    </lineage>
</organism>
<dbReference type="CDD" id="cd01335">
    <property type="entry name" value="Radical_SAM"/>
    <property type="match status" value="1"/>
</dbReference>
<dbReference type="Gene3D" id="3.80.30.20">
    <property type="entry name" value="tm_1862 like domain"/>
    <property type="match status" value="1"/>
</dbReference>
<gene>
    <name evidence="2" type="ORF">GFER_04915</name>
</gene>
<dbReference type="Proteomes" id="UP000035068">
    <property type="component" value="Unassembled WGS sequence"/>
</dbReference>
<dbReference type="GO" id="GO:0051536">
    <property type="term" value="F:iron-sulfur cluster binding"/>
    <property type="evidence" value="ECO:0007669"/>
    <property type="project" value="InterPro"/>
</dbReference>
<comment type="caution">
    <text evidence="2">The sequence shown here is derived from an EMBL/GenBank/DDBJ whole genome shotgun (WGS) entry which is preliminary data.</text>
</comment>
<dbReference type="RefSeq" id="WP_040096572.1">
    <property type="nucleotide sequence ID" value="NZ_JWJD01000001.1"/>
</dbReference>
<accession>A0A0C2HT17</accession>
<feature type="domain" description="Radical SAM core" evidence="1">
    <location>
        <begin position="242"/>
        <end position="482"/>
    </location>
</feature>
<name>A0A0C2HT17_9BACT</name>
<sequence length="574" mass="63541">MSHRLLDKAHRRLAAESGCRSNPWGGRMAVALVYPNTYRHAMSNLGFLTVYHMLNSREDVLCERFFLPDEEDLVEHRATGYSLFSLESGRFLDEFDLVAFSISFENDYLNLPVIFELARLPWRAAERDARHPLLLAGGVCAFLNPEPLAEVMDLFAVGEAEPLLPGLIDALKHEAFSRQALLERLAGLAGIYVPRLYELDYNPDGSLAARRAKNGAPARVRRQWLADLDASPSVSFVLTEETEFGDMYLSEISRGCSRGCRFCAAGFLYLPPRERSLKNLAAQADEGLCSRRRIGLVGAAVADHPDAAALQDHIVAQGGGVSVSSLRIDALREEEVTALAAAGHRTVAIAPEAGSQRLRDLVNKGLTEEAILRAVELLAEAGIPNLKLYFLIGLPSENEADVDELLRLVGAIRGLWLEAGRKRGRLGHLTLSLNPFVPKPFTPLQWAPMASEKTLQKTLRRIRSGVARLANTEMICESLRAATLQAFFARGDRRVGEALPLLAAGRNLKAACRELGLDPDFYVTRPRGEAEMFPWEVIDNGVRRDYLWQEYQRARQGQITPRCAPGCRRCGVCG</sequence>
<dbReference type="PROSITE" id="PS51918">
    <property type="entry name" value="RADICAL_SAM"/>
    <property type="match status" value="1"/>
</dbReference>
<dbReference type="Pfam" id="PF19864">
    <property type="entry name" value="Radical_SAM_N2"/>
    <property type="match status" value="1"/>
</dbReference>
<dbReference type="GO" id="GO:0003824">
    <property type="term" value="F:catalytic activity"/>
    <property type="evidence" value="ECO:0007669"/>
    <property type="project" value="InterPro"/>
</dbReference>
<dbReference type="InterPro" id="IPR023404">
    <property type="entry name" value="rSAM_horseshoe"/>
</dbReference>
<dbReference type="PANTHER" id="PTHR42731">
    <property type="entry name" value="SLL1084 PROTEIN"/>
    <property type="match status" value="1"/>
</dbReference>
<keyword evidence="3" id="KW-1185">Reference proteome</keyword>
<dbReference type="Pfam" id="PF04055">
    <property type="entry name" value="Radical_SAM"/>
    <property type="match status" value="1"/>
</dbReference>
<dbReference type="SFLD" id="SFLDS00029">
    <property type="entry name" value="Radical_SAM"/>
    <property type="match status" value="1"/>
</dbReference>
<dbReference type="PANTHER" id="PTHR42731:SF5">
    <property type="entry name" value="RADICAL SAM DOMAIN PROTEIN"/>
    <property type="match status" value="1"/>
</dbReference>
<evidence type="ECO:0000259" key="1">
    <source>
        <dbReference type="PROSITE" id="PS51918"/>
    </source>
</evidence>
<dbReference type="SUPFAM" id="SSF102114">
    <property type="entry name" value="Radical SAM enzymes"/>
    <property type="match status" value="1"/>
</dbReference>
<dbReference type="SMART" id="SM00729">
    <property type="entry name" value="Elp3"/>
    <property type="match status" value="1"/>
</dbReference>
<reference evidence="2 3" key="1">
    <citation type="submission" date="2014-12" db="EMBL/GenBank/DDBJ databases">
        <title>Genomes of Geoalkalibacter ferrihydriticus and Geoalkalibacter subterraneus, two haloalkaliphilic metal-reducing members of the Geobacteraceae.</title>
        <authorList>
            <person name="Badalamenti J.P."/>
            <person name="Torres C.I."/>
            <person name="Krajmalnik-Brown R."/>
            <person name="Bond D.R."/>
        </authorList>
    </citation>
    <scope>NUCLEOTIDE SEQUENCE [LARGE SCALE GENOMIC DNA]</scope>
    <source>
        <strain evidence="2 3">DSM 17813</strain>
    </source>
</reference>
<evidence type="ECO:0000313" key="2">
    <source>
        <dbReference type="EMBL" id="KIH77955.1"/>
    </source>
</evidence>
<dbReference type="SFLD" id="SFLDG01082">
    <property type="entry name" value="B12-binding_domain_containing"/>
    <property type="match status" value="1"/>
</dbReference>
<dbReference type="EMBL" id="JWJD01000001">
    <property type="protein sequence ID" value="KIH77955.1"/>
    <property type="molecule type" value="Genomic_DNA"/>
</dbReference>
<dbReference type="InterPro" id="IPR058240">
    <property type="entry name" value="rSAM_sf"/>
</dbReference>
<protein>
    <submittedName>
        <fullName evidence="2">Radical SAM protein</fullName>
    </submittedName>
</protein>
<proteinExistence type="predicted"/>
<dbReference type="AlphaFoldDB" id="A0A0C2HT17"/>
<evidence type="ECO:0000313" key="3">
    <source>
        <dbReference type="Proteomes" id="UP000035068"/>
    </source>
</evidence>